<comment type="caution">
    <text evidence="1">The sequence shown here is derived from an EMBL/GenBank/DDBJ whole genome shotgun (WGS) entry which is preliminary data.</text>
</comment>
<evidence type="ECO:0000313" key="1">
    <source>
        <dbReference type="EMBL" id="MPC56654.1"/>
    </source>
</evidence>
<proteinExistence type="predicted"/>
<reference evidence="1 2" key="1">
    <citation type="submission" date="2019-05" db="EMBL/GenBank/DDBJ databases">
        <title>Another draft genome of Portunus trituberculatus and its Hox gene families provides insights of decapod evolution.</title>
        <authorList>
            <person name="Jeong J.-H."/>
            <person name="Song I."/>
            <person name="Kim S."/>
            <person name="Choi T."/>
            <person name="Kim D."/>
            <person name="Ryu S."/>
            <person name="Kim W."/>
        </authorList>
    </citation>
    <scope>NUCLEOTIDE SEQUENCE [LARGE SCALE GENOMIC DNA]</scope>
    <source>
        <tissue evidence="1">Muscle</tissue>
    </source>
</reference>
<organism evidence="1 2">
    <name type="scientific">Portunus trituberculatus</name>
    <name type="common">Swimming crab</name>
    <name type="synonym">Neptunus trituberculatus</name>
    <dbReference type="NCBI Taxonomy" id="210409"/>
    <lineage>
        <taxon>Eukaryota</taxon>
        <taxon>Metazoa</taxon>
        <taxon>Ecdysozoa</taxon>
        <taxon>Arthropoda</taxon>
        <taxon>Crustacea</taxon>
        <taxon>Multicrustacea</taxon>
        <taxon>Malacostraca</taxon>
        <taxon>Eumalacostraca</taxon>
        <taxon>Eucarida</taxon>
        <taxon>Decapoda</taxon>
        <taxon>Pleocyemata</taxon>
        <taxon>Brachyura</taxon>
        <taxon>Eubrachyura</taxon>
        <taxon>Portunoidea</taxon>
        <taxon>Portunidae</taxon>
        <taxon>Portuninae</taxon>
        <taxon>Portunus</taxon>
    </lineage>
</organism>
<dbReference type="EMBL" id="VSRR010014130">
    <property type="protein sequence ID" value="MPC56654.1"/>
    <property type="molecule type" value="Genomic_DNA"/>
</dbReference>
<dbReference type="AlphaFoldDB" id="A0A5B7GJH5"/>
<keyword evidence="2" id="KW-1185">Reference proteome</keyword>
<evidence type="ECO:0000313" key="2">
    <source>
        <dbReference type="Proteomes" id="UP000324222"/>
    </source>
</evidence>
<protein>
    <submittedName>
        <fullName evidence="1">Uncharacterized protein</fullName>
    </submittedName>
</protein>
<dbReference type="Proteomes" id="UP000324222">
    <property type="component" value="Unassembled WGS sequence"/>
</dbReference>
<sequence length="110" mass="12511">MCGAVRGSAERRTGCSSQRAPAHWRGWAGRGVSRQGQHYLSCRSLEPPSPRCTSVPGESSLTRFFRVTTFINLHKLRLPTSTLLQLQHLTYLEAIRRLKKSKYSRCYCVD</sequence>
<gene>
    <name evidence="1" type="ORF">E2C01_050619</name>
</gene>
<name>A0A5B7GJH5_PORTR</name>
<accession>A0A5B7GJH5</accession>